<keyword evidence="2" id="KW-0732">Signal</keyword>
<evidence type="ECO:0000256" key="1">
    <source>
        <dbReference type="SAM" id="MobiDB-lite"/>
    </source>
</evidence>
<dbReference type="AlphaFoldDB" id="A0A1I7CCC2"/>
<gene>
    <name evidence="4" type="ORF">SAMN04489724_3059</name>
</gene>
<reference evidence="5" key="1">
    <citation type="submission" date="2016-10" db="EMBL/GenBank/DDBJ databases">
        <authorList>
            <person name="Varghese N."/>
            <person name="Submissions S."/>
        </authorList>
    </citation>
    <scope>NUCLEOTIDE SEQUENCE [LARGE SCALE GENOMIC DNA]</scope>
    <source>
        <strain evidence="5">DSM 23445</strain>
    </source>
</reference>
<dbReference type="Proteomes" id="UP000199673">
    <property type="component" value="Unassembled WGS sequence"/>
</dbReference>
<dbReference type="OrthoDB" id="5379939at2"/>
<dbReference type="InterPro" id="IPR005151">
    <property type="entry name" value="Tail-specific_protease"/>
</dbReference>
<evidence type="ECO:0000256" key="2">
    <source>
        <dbReference type="SAM" id="SignalP"/>
    </source>
</evidence>
<protein>
    <submittedName>
        <fullName evidence="4">Peptidase family S41</fullName>
    </submittedName>
</protein>
<feature type="signal peptide" evidence="2">
    <location>
        <begin position="1"/>
        <end position="23"/>
    </location>
</feature>
<keyword evidence="5" id="KW-1185">Reference proteome</keyword>
<feature type="compositionally biased region" description="Polar residues" evidence="1">
    <location>
        <begin position="142"/>
        <end position="162"/>
    </location>
</feature>
<feature type="domain" description="Tail specific protease" evidence="3">
    <location>
        <begin position="498"/>
        <end position="586"/>
    </location>
</feature>
<dbReference type="PROSITE" id="PS51257">
    <property type="entry name" value="PROKAR_LIPOPROTEIN"/>
    <property type="match status" value="1"/>
</dbReference>
<dbReference type="InterPro" id="IPR029045">
    <property type="entry name" value="ClpP/crotonase-like_dom_sf"/>
</dbReference>
<sequence>MNLIRKSLFCYLIMVSFILSCHAQNNQEINNLVSFAKAYGYVKYFHPSTEADQVDWGWFSVYGSEQVMQCENTEELLQTMQRIFEPIAPTVSFSFAQPSADYPIEAKPTNEQGYLLVYWQHFGVSRDMNKGNPLYRSIKVNSLQKTDGNETPSGETQESNPNKKAGKDELAPAPPLFQGSPKENENWTAQIGKELWISMPLLLYSKDGQTFPKSTTDIEEFMVSGEQTTATDASSLSFRCGNLINTWNVFQHFYPYFTEMSIDWDNELKASLTRTYKSDSDGHVDDLKRLTSALKDNHVSVRGTENPYFAPPIDVAWIEGQLVITEVFDPTMGFKPGDTIEQINGATPQQLYENLRPKISAATQGWFDYIAPILMITGKLNTTLNITVAGKTAELERKLNYYAQKDSIKPSEPGYRFLEDGIVYLNLDAIPMDTINKIMPQLEKSKAIIADVRGYPNNNHELIRHLISKKDDHKWMQVDHFIYPDQQQIPGYSDFGWSMEPKDPFLGDKKVIFITDGRAVSYAESYLGFIEGYKLATIIGQPSSGTNGNVNSFTLPGDYIISFTGMRVLKHDGSQLHGIGFLPDAYVERTIEGVRAGRDEFLEKAIELAKQ</sequence>
<dbReference type="Gene3D" id="3.90.226.10">
    <property type="entry name" value="2-enoyl-CoA Hydratase, Chain A, domain 1"/>
    <property type="match status" value="1"/>
</dbReference>
<dbReference type="Pfam" id="PF03572">
    <property type="entry name" value="Peptidase_S41"/>
    <property type="match status" value="1"/>
</dbReference>
<dbReference type="EMBL" id="FPBF01000004">
    <property type="protein sequence ID" value="SFT97069.1"/>
    <property type="molecule type" value="Genomic_DNA"/>
</dbReference>
<dbReference type="STRING" id="305507.SAMN04489724_3059"/>
<proteinExistence type="predicted"/>
<organism evidence="4 5">
    <name type="scientific">Algoriphagus locisalis</name>
    <dbReference type="NCBI Taxonomy" id="305507"/>
    <lineage>
        <taxon>Bacteria</taxon>
        <taxon>Pseudomonadati</taxon>
        <taxon>Bacteroidota</taxon>
        <taxon>Cytophagia</taxon>
        <taxon>Cytophagales</taxon>
        <taxon>Cyclobacteriaceae</taxon>
        <taxon>Algoriphagus</taxon>
    </lineage>
</organism>
<name>A0A1I7CCC2_9BACT</name>
<accession>A0A1I7CCC2</accession>
<dbReference type="GO" id="GO:0008236">
    <property type="term" value="F:serine-type peptidase activity"/>
    <property type="evidence" value="ECO:0007669"/>
    <property type="project" value="InterPro"/>
</dbReference>
<evidence type="ECO:0000313" key="4">
    <source>
        <dbReference type="EMBL" id="SFT97069.1"/>
    </source>
</evidence>
<dbReference type="GO" id="GO:0006508">
    <property type="term" value="P:proteolysis"/>
    <property type="evidence" value="ECO:0007669"/>
    <property type="project" value="InterPro"/>
</dbReference>
<dbReference type="SUPFAM" id="SSF52096">
    <property type="entry name" value="ClpP/crotonase"/>
    <property type="match status" value="1"/>
</dbReference>
<evidence type="ECO:0000259" key="3">
    <source>
        <dbReference type="Pfam" id="PF03572"/>
    </source>
</evidence>
<evidence type="ECO:0000313" key="5">
    <source>
        <dbReference type="Proteomes" id="UP000199673"/>
    </source>
</evidence>
<feature type="region of interest" description="Disordered" evidence="1">
    <location>
        <begin position="142"/>
        <end position="183"/>
    </location>
</feature>
<feature type="chain" id="PRO_5011740053" evidence="2">
    <location>
        <begin position="24"/>
        <end position="611"/>
    </location>
</feature>